<name>S8AWE0_PENO1</name>
<accession>S8AWE0</accession>
<reference evidence="1 2" key="1">
    <citation type="journal article" date="2013" name="PLoS ONE">
        <title>Genomic and secretomic analyses reveal unique features of the lignocellulolytic enzyme system of Penicillium decumbens.</title>
        <authorList>
            <person name="Liu G."/>
            <person name="Zhang L."/>
            <person name="Wei X."/>
            <person name="Zou G."/>
            <person name="Qin Y."/>
            <person name="Ma L."/>
            <person name="Li J."/>
            <person name="Zheng H."/>
            <person name="Wang S."/>
            <person name="Wang C."/>
            <person name="Xun L."/>
            <person name="Zhao G.-P."/>
            <person name="Zhou Z."/>
            <person name="Qu Y."/>
        </authorList>
    </citation>
    <scope>NUCLEOTIDE SEQUENCE [LARGE SCALE GENOMIC DNA]</scope>
    <source>
        <strain evidence="2">114-2 / CGMCC 5302</strain>
    </source>
</reference>
<dbReference type="STRING" id="933388.S8AWE0"/>
<evidence type="ECO:0008006" key="3">
    <source>
        <dbReference type="Google" id="ProtNLM"/>
    </source>
</evidence>
<evidence type="ECO:0000313" key="2">
    <source>
        <dbReference type="Proteomes" id="UP000019376"/>
    </source>
</evidence>
<dbReference type="Proteomes" id="UP000019376">
    <property type="component" value="Unassembled WGS sequence"/>
</dbReference>
<dbReference type="EMBL" id="KB644408">
    <property type="protein sequence ID" value="EPS26192.1"/>
    <property type="molecule type" value="Genomic_DNA"/>
</dbReference>
<protein>
    <recommendedName>
        <fullName evidence="3">RNase H type-1 domain-containing protein</fullName>
    </recommendedName>
</protein>
<proteinExistence type="predicted"/>
<dbReference type="HOGENOM" id="CLU_2441560_0_0_1"/>
<keyword evidence="2" id="KW-1185">Reference proteome</keyword>
<organism evidence="1 2">
    <name type="scientific">Penicillium oxalicum (strain 114-2 / CGMCC 5302)</name>
    <name type="common">Penicillium decumbens</name>
    <dbReference type="NCBI Taxonomy" id="933388"/>
    <lineage>
        <taxon>Eukaryota</taxon>
        <taxon>Fungi</taxon>
        <taxon>Dikarya</taxon>
        <taxon>Ascomycota</taxon>
        <taxon>Pezizomycotina</taxon>
        <taxon>Eurotiomycetes</taxon>
        <taxon>Eurotiomycetidae</taxon>
        <taxon>Eurotiales</taxon>
        <taxon>Aspergillaceae</taxon>
        <taxon>Penicillium</taxon>
    </lineage>
</organism>
<evidence type="ECO:0000313" key="1">
    <source>
        <dbReference type="EMBL" id="EPS26192.1"/>
    </source>
</evidence>
<dbReference type="PhylomeDB" id="S8AWE0"/>
<dbReference type="AlphaFoldDB" id="S8AWE0"/>
<gene>
    <name evidence="1" type="ORF">PDE_01128</name>
</gene>
<dbReference type="OrthoDB" id="4369292at2759"/>
<dbReference type="eggNOG" id="ENOG502T5RV">
    <property type="taxonomic scope" value="Eukaryota"/>
</dbReference>
<sequence>MRIRTAPLYVEMASTELDRLEKRIPHMVPPWWIPPLVRINESAVDAIKEHDAIEPGTLYIYTDGSGINGYVGAAAVTRAPHANGPWTKRT</sequence>